<dbReference type="HOGENOM" id="CLU_2948252_0_0_1"/>
<evidence type="ECO:0000313" key="1">
    <source>
        <dbReference type="EMBL" id="KIO05489.1"/>
    </source>
</evidence>
<sequence length="60" mass="6840">MRGSQLTTEILSISGVQLRTVFHKRPSHNYNTTGSVQRTMHNCENVIVLFVQRTTARARP</sequence>
<dbReference type="EMBL" id="KN831966">
    <property type="protein sequence ID" value="KIO05489.1"/>
    <property type="molecule type" value="Genomic_DNA"/>
</dbReference>
<dbReference type="InParanoid" id="A0A0C3PCM9"/>
<feature type="non-terminal residue" evidence="1">
    <location>
        <position position="60"/>
    </location>
</feature>
<organism evidence="1 2">
    <name type="scientific">Pisolithus tinctorius Marx 270</name>
    <dbReference type="NCBI Taxonomy" id="870435"/>
    <lineage>
        <taxon>Eukaryota</taxon>
        <taxon>Fungi</taxon>
        <taxon>Dikarya</taxon>
        <taxon>Basidiomycota</taxon>
        <taxon>Agaricomycotina</taxon>
        <taxon>Agaricomycetes</taxon>
        <taxon>Agaricomycetidae</taxon>
        <taxon>Boletales</taxon>
        <taxon>Sclerodermatineae</taxon>
        <taxon>Pisolithaceae</taxon>
        <taxon>Pisolithus</taxon>
    </lineage>
</organism>
<reference evidence="1 2" key="1">
    <citation type="submission" date="2014-04" db="EMBL/GenBank/DDBJ databases">
        <authorList>
            <consortium name="DOE Joint Genome Institute"/>
            <person name="Kuo A."/>
            <person name="Kohler A."/>
            <person name="Costa M.D."/>
            <person name="Nagy L.G."/>
            <person name="Floudas D."/>
            <person name="Copeland A."/>
            <person name="Barry K.W."/>
            <person name="Cichocki N."/>
            <person name="Veneault-Fourrey C."/>
            <person name="LaButti K."/>
            <person name="Lindquist E.A."/>
            <person name="Lipzen A."/>
            <person name="Lundell T."/>
            <person name="Morin E."/>
            <person name="Murat C."/>
            <person name="Sun H."/>
            <person name="Tunlid A."/>
            <person name="Henrissat B."/>
            <person name="Grigoriev I.V."/>
            <person name="Hibbett D.S."/>
            <person name="Martin F."/>
            <person name="Nordberg H.P."/>
            <person name="Cantor M.N."/>
            <person name="Hua S.X."/>
        </authorList>
    </citation>
    <scope>NUCLEOTIDE SEQUENCE [LARGE SCALE GENOMIC DNA]</scope>
    <source>
        <strain evidence="1 2">Marx 270</strain>
    </source>
</reference>
<gene>
    <name evidence="1" type="ORF">M404DRAFT_999674</name>
</gene>
<proteinExistence type="predicted"/>
<dbReference type="AlphaFoldDB" id="A0A0C3PCM9"/>
<keyword evidence="2" id="KW-1185">Reference proteome</keyword>
<name>A0A0C3PCM9_PISTI</name>
<protein>
    <submittedName>
        <fullName evidence="1">Uncharacterized protein</fullName>
    </submittedName>
</protein>
<dbReference type="Proteomes" id="UP000054217">
    <property type="component" value="Unassembled WGS sequence"/>
</dbReference>
<accession>A0A0C3PCM9</accession>
<reference evidence="2" key="2">
    <citation type="submission" date="2015-01" db="EMBL/GenBank/DDBJ databases">
        <title>Evolutionary Origins and Diversification of the Mycorrhizal Mutualists.</title>
        <authorList>
            <consortium name="DOE Joint Genome Institute"/>
            <consortium name="Mycorrhizal Genomics Consortium"/>
            <person name="Kohler A."/>
            <person name="Kuo A."/>
            <person name="Nagy L.G."/>
            <person name="Floudas D."/>
            <person name="Copeland A."/>
            <person name="Barry K.W."/>
            <person name="Cichocki N."/>
            <person name="Veneault-Fourrey C."/>
            <person name="LaButti K."/>
            <person name="Lindquist E.A."/>
            <person name="Lipzen A."/>
            <person name="Lundell T."/>
            <person name="Morin E."/>
            <person name="Murat C."/>
            <person name="Riley R."/>
            <person name="Ohm R."/>
            <person name="Sun H."/>
            <person name="Tunlid A."/>
            <person name="Henrissat B."/>
            <person name="Grigoriev I.V."/>
            <person name="Hibbett D.S."/>
            <person name="Martin F."/>
        </authorList>
    </citation>
    <scope>NUCLEOTIDE SEQUENCE [LARGE SCALE GENOMIC DNA]</scope>
    <source>
        <strain evidence="2">Marx 270</strain>
    </source>
</reference>
<evidence type="ECO:0000313" key="2">
    <source>
        <dbReference type="Proteomes" id="UP000054217"/>
    </source>
</evidence>